<gene>
    <name evidence="2" type="ORF">C0Z16_27935</name>
    <name evidence="1" type="ORF">LMG27174_05762</name>
</gene>
<sequence length="66" mass="7418">MAVREPGGFDGQSTVYRGNLYVHIDEDGKVDFDIVRAERNDAPALVMACLVMCMKLTQLIDEEQRS</sequence>
<dbReference type="EMBL" id="PNXY01000026">
    <property type="protein sequence ID" value="PMS25968.1"/>
    <property type="molecule type" value="Genomic_DNA"/>
</dbReference>
<dbReference type="Proteomes" id="UP000235659">
    <property type="component" value="Unassembled WGS sequence"/>
</dbReference>
<evidence type="ECO:0000313" key="2">
    <source>
        <dbReference type="EMBL" id="PMS25968.1"/>
    </source>
</evidence>
<name>A0A2N7W985_9BURK</name>
<evidence type="ECO:0000313" key="1">
    <source>
        <dbReference type="EMBL" id="CAB3730616.1"/>
    </source>
</evidence>
<proteinExistence type="predicted"/>
<reference evidence="1 4" key="2">
    <citation type="submission" date="2020-04" db="EMBL/GenBank/DDBJ databases">
        <authorList>
            <person name="De Canck E."/>
        </authorList>
    </citation>
    <scope>NUCLEOTIDE SEQUENCE [LARGE SCALE GENOMIC DNA]</scope>
    <source>
        <strain evidence="1 4">LMG 27174</strain>
    </source>
</reference>
<organism evidence="1 4">
    <name type="scientific">Paraburkholderia rhynchosiae</name>
    <dbReference type="NCBI Taxonomy" id="487049"/>
    <lineage>
        <taxon>Bacteria</taxon>
        <taxon>Pseudomonadati</taxon>
        <taxon>Pseudomonadota</taxon>
        <taxon>Betaproteobacteria</taxon>
        <taxon>Burkholderiales</taxon>
        <taxon>Burkholderiaceae</taxon>
        <taxon>Paraburkholderia</taxon>
    </lineage>
</organism>
<reference evidence="2 3" key="1">
    <citation type="submission" date="2018-01" db="EMBL/GenBank/DDBJ databases">
        <title>Whole genome analyses suggest that Burkholderia sensu lato contains two further novel genera in the rhizoxinica-symbiotica group Mycetohabitans gen. nov., and Trinickia gen. nov.: implications for the evolution of diazotrophy and nodulation in the Burkholderiaceae.</title>
        <authorList>
            <person name="Estrada-de los Santos P."/>
            <person name="Palmer M."/>
            <person name="Chavez-Ramirez B."/>
            <person name="Beukes C."/>
            <person name="Steenkamp E.T."/>
            <person name="Hirsch A.M."/>
            <person name="Manyaka P."/>
            <person name="Maluk M."/>
            <person name="Lafos M."/>
            <person name="Crook M."/>
            <person name="Gross E."/>
            <person name="Simon M.F."/>
            <person name="Bueno dos Reis Junior F."/>
            <person name="Poole P.S."/>
            <person name="Venter S.N."/>
            <person name="James E.K."/>
        </authorList>
    </citation>
    <scope>NUCLEOTIDE SEQUENCE [LARGE SCALE GENOMIC DNA]</scope>
    <source>
        <strain evidence="2 3">WSM 3937</strain>
    </source>
</reference>
<dbReference type="AlphaFoldDB" id="A0A2N7W985"/>
<keyword evidence="3" id="KW-1185">Reference proteome</keyword>
<evidence type="ECO:0000313" key="3">
    <source>
        <dbReference type="Proteomes" id="UP000235659"/>
    </source>
</evidence>
<accession>A0A2N7W985</accession>
<protein>
    <submittedName>
        <fullName evidence="1">Uncharacterized protein</fullName>
    </submittedName>
</protein>
<dbReference type="EMBL" id="CADIJZ010000027">
    <property type="protein sequence ID" value="CAB3730616.1"/>
    <property type="molecule type" value="Genomic_DNA"/>
</dbReference>
<dbReference type="Proteomes" id="UP000494205">
    <property type="component" value="Unassembled WGS sequence"/>
</dbReference>
<evidence type="ECO:0000313" key="4">
    <source>
        <dbReference type="Proteomes" id="UP000494205"/>
    </source>
</evidence>